<gene>
    <name evidence="2" type="ORF">TorRG33x02_167260</name>
</gene>
<protein>
    <submittedName>
        <fullName evidence="2">Uncharacterized protein</fullName>
    </submittedName>
</protein>
<feature type="non-terminal residue" evidence="2">
    <location>
        <position position="1"/>
    </location>
</feature>
<dbReference type="Proteomes" id="UP000237000">
    <property type="component" value="Unassembled WGS sequence"/>
</dbReference>
<comment type="caution">
    <text evidence="2">The sequence shown here is derived from an EMBL/GenBank/DDBJ whole genome shotgun (WGS) entry which is preliminary data.</text>
</comment>
<evidence type="ECO:0000256" key="1">
    <source>
        <dbReference type="SAM" id="MobiDB-lite"/>
    </source>
</evidence>
<dbReference type="InParanoid" id="A0A2P5EPQ1"/>
<proteinExistence type="predicted"/>
<name>A0A2P5EPQ1_TREOI</name>
<reference evidence="3" key="1">
    <citation type="submission" date="2016-06" db="EMBL/GenBank/DDBJ databases">
        <title>Parallel loss of symbiosis genes in relatives of nitrogen-fixing non-legume Parasponia.</title>
        <authorList>
            <person name="Van Velzen R."/>
            <person name="Holmer R."/>
            <person name="Bu F."/>
            <person name="Rutten L."/>
            <person name="Van Zeijl A."/>
            <person name="Liu W."/>
            <person name="Santuari L."/>
            <person name="Cao Q."/>
            <person name="Sharma T."/>
            <person name="Shen D."/>
            <person name="Roswanjaya Y."/>
            <person name="Wardhani T."/>
            <person name="Kalhor M.S."/>
            <person name="Jansen J."/>
            <person name="Van den Hoogen J."/>
            <person name="Gungor B."/>
            <person name="Hartog M."/>
            <person name="Hontelez J."/>
            <person name="Verver J."/>
            <person name="Yang W.-C."/>
            <person name="Schijlen E."/>
            <person name="Repin R."/>
            <person name="Schilthuizen M."/>
            <person name="Schranz E."/>
            <person name="Heidstra R."/>
            <person name="Miyata K."/>
            <person name="Fedorova E."/>
            <person name="Kohlen W."/>
            <person name="Bisseling T."/>
            <person name="Smit S."/>
            <person name="Geurts R."/>
        </authorList>
    </citation>
    <scope>NUCLEOTIDE SEQUENCE [LARGE SCALE GENOMIC DNA]</scope>
    <source>
        <strain evidence="3">cv. RG33-2</strain>
    </source>
</reference>
<organism evidence="2 3">
    <name type="scientific">Trema orientale</name>
    <name type="common">Charcoal tree</name>
    <name type="synonym">Celtis orientalis</name>
    <dbReference type="NCBI Taxonomy" id="63057"/>
    <lineage>
        <taxon>Eukaryota</taxon>
        <taxon>Viridiplantae</taxon>
        <taxon>Streptophyta</taxon>
        <taxon>Embryophyta</taxon>
        <taxon>Tracheophyta</taxon>
        <taxon>Spermatophyta</taxon>
        <taxon>Magnoliopsida</taxon>
        <taxon>eudicotyledons</taxon>
        <taxon>Gunneridae</taxon>
        <taxon>Pentapetalae</taxon>
        <taxon>rosids</taxon>
        <taxon>fabids</taxon>
        <taxon>Rosales</taxon>
        <taxon>Cannabaceae</taxon>
        <taxon>Trema</taxon>
    </lineage>
</organism>
<dbReference type="EMBL" id="JXTC01000116">
    <property type="protein sequence ID" value="PON87548.1"/>
    <property type="molecule type" value="Genomic_DNA"/>
</dbReference>
<sequence>IDLSAIRLPITLHALKSVSDGNENLRSLEFVVATDTTLLVPRCITFAWMNRFENLTSRSAGPSSSNNGILQNISKRLWRDWEQIEVVVELKEKPSLGKEEAQESEVGLDEEDGNEPLRSRVDGGADSNAMVELTPQKMFQSGVEWRSPLNRTIIFPTAHFPVLGGTNFLLRGLTHYINSLCIHFRPWILNKDYHEERSYAIITTTIFFLSQSIKFLMKMSHLQNT</sequence>
<feature type="region of interest" description="Disordered" evidence="1">
    <location>
        <begin position="96"/>
        <end position="125"/>
    </location>
</feature>
<evidence type="ECO:0000313" key="3">
    <source>
        <dbReference type="Proteomes" id="UP000237000"/>
    </source>
</evidence>
<keyword evidence="3" id="KW-1185">Reference proteome</keyword>
<dbReference type="OrthoDB" id="10354706at2759"/>
<dbReference type="AlphaFoldDB" id="A0A2P5EPQ1"/>
<evidence type="ECO:0000313" key="2">
    <source>
        <dbReference type="EMBL" id="PON87548.1"/>
    </source>
</evidence>
<accession>A0A2P5EPQ1</accession>
<feature type="compositionally biased region" description="Acidic residues" evidence="1">
    <location>
        <begin position="102"/>
        <end position="114"/>
    </location>
</feature>